<evidence type="ECO:0000313" key="3">
    <source>
        <dbReference type="Proteomes" id="UP001597297"/>
    </source>
</evidence>
<evidence type="ECO:0000256" key="1">
    <source>
        <dbReference type="SAM" id="SignalP"/>
    </source>
</evidence>
<proteinExistence type="predicted"/>
<keyword evidence="3" id="KW-1185">Reference proteome</keyword>
<keyword evidence="1" id="KW-0732">Signal</keyword>
<organism evidence="2 3">
    <name type="scientific">Rubritalea spongiae</name>
    <dbReference type="NCBI Taxonomy" id="430797"/>
    <lineage>
        <taxon>Bacteria</taxon>
        <taxon>Pseudomonadati</taxon>
        <taxon>Verrucomicrobiota</taxon>
        <taxon>Verrucomicrobiia</taxon>
        <taxon>Verrucomicrobiales</taxon>
        <taxon>Rubritaleaceae</taxon>
        <taxon>Rubritalea</taxon>
    </lineage>
</organism>
<evidence type="ECO:0008006" key="4">
    <source>
        <dbReference type="Google" id="ProtNLM"/>
    </source>
</evidence>
<reference evidence="3" key="1">
    <citation type="journal article" date="2019" name="Int. J. Syst. Evol. Microbiol.">
        <title>The Global Catalogue of Microorganisms (GCM) 10K type strain sequencing project: providing services to taxonomists for standard genome sequencing and annotation.</title>
        <authorList>
            <consortium name="The Broad Institute Genomics Platform"/>
            <consortium name="The Broad Institute Genome Sequencing Center for Infectious Disease"/>
            <person name="Wu L."/>
            <person name="Ma J."/>
        </authorList>
    </citation>
    <scope>NUCLEOTIDE SEQUENCE [LARGE SCALE GENOMIC DNA]</scope>
    <source>
        <strain evidence="3">JCM 16545</strain>
    </source>
</reference>
<name>A0ABW5E4R8_9BACT</name>
<accession>A0ABW5E4R8</accession>
<gene>
    <name evidence="2" type="ORF">ACFSQZ_09295</name>
</gene>
<dbReference type="Proteomes" id="UP001597297">
    <property type="component" value="Unassembled WGS sequence"/>
</dbReference>
<evidence type="ECO:0000313" key="2">
    <source>
        <dbReference type="EMBL" id="MFD2276660.1"/>
    </source>
</evidence>
<dbReference type="EMBL" id="JBHUJC010000026">
    <property type="protein sequence ID" value="MFD2276660.1"/>
    <property type="molecule type" value="Genomic_DNA"/>
</dbReference>
<dbReference type="SUPFAM" id="SSF56935">
    <property type="entry name" value="Porins"/>
    <property type="match status" value="1"/>
</dbReference>
<sequence>MLKNLTCISISLALASHNYAGDFASGIDSSKSTPITLPETNAWEFKIAPYIWFSGIDGTSGVPALPPAEIDASFGDIWDNLDFAGFLAFEANKGKWRIFSDLQYVNLGTNATLPSGIDLQYDLEQVRLEVGAGYEVYSNETTSLSVYAAAMYNYINQELSGGGMSEGLSESWIDPAIGLTLRHRLSNKWKSELSAEYGGFDVSSEETWQLLAILGYDITQQWAVVGGYRYQSIDYEDDGFIYDTNTHGPFLGVAYSF</sequence>
<comment type="caution">
    <text evidence="2">The sequence shown here is derived from an EMBL/GenBank/DDBJ whole genome shotgun (WGS) entry which is preliminary data.</text>
</comment>
<dbReference type="RefSeq" id="WP_377094608.1">
    <property type="nucleotide sequence ID" value="NZ_JBHSJM010000001.1"/>
</dbReference>
<feature type="signal peptide" evidence="1">
    <location>
        <begin position="1"/>
        <end position="20"/>
    </location>
</feature>
<protein>
    <recommendedName>
        <fullName evidence="4">Outer membrane protein beta-barrel domain-containing protein</fullName>
    </recommendedName>
</protein>
<dbReference type="Gene3D" id="2.40.160.20">
    <property type="match status" value="1"/>
</dbReference>
<feature type="chain" id="PRO_5046126376" description="Outer membrane protein beta-barrel domain-containing protein" evidence="1">
    <location>
        <begin position="21"/>
        <end position="257"/>
    </location>
</feature>